<name>A0A4Y7KFN5_PAPSO</name>
<dbReference type="AlphaFoldDB" id="A0A4Y7KFN5"/>
<dbReference type="Proteomes" id="UP000316621">
    <property type="component" value="Chromosome 7"/>
</dbReference>
<sequence length="97" mass="11498">MRRGSIEKILQKSRRMTSDFMEIIDKCRREDYKYSDAYRKRMRDILNNPTNYIEDEKINTLLSFHKDICANLLLQLYPSFADNVLCQDAITTSKIIG</sequence>
<keyword evidence="2" id="KW-1185">Reference proteome</keyword>
<dbReference type="Gramene" id="RZC72193">
    <property type="protein sequence ID" value="RZC72193"/>
    <property type="gene ID" value="C5167_035357"/>
</dbReference>
<gene>
    <name evidence="1" type="ORF">C5167_035357</name>
</gene>
<organism evidence="1 2">
    <name type="scientific">Papaver somniferum</name>
    <name type="common">Opium poppy</name>
    <dbReference type="NCBI Taxonomy" id="3469"/>
    <lineage>
        <taxon>Eukaryota</taxon>
        <taxon>Viridiplantae</taxon>
        <taxon>Streptophyta</taxon>
        <taxon>Embryophyta</taxon>
        <taxon>Tracheophyta</taxon>
        <taxon>Spermatophyta</taxon>
        <taxon>Magnoliopsida</taxon>
        <taxon>Ranunculales</taxon>
        <taxon>Papaveraceae</taxon>
        <taxon>Papaveroideae</taxon>
        <taxon>Papaver</taxon>
    </lineage>
</organism>
<accession>A0A4Y7KFN5</accession>
<reference evidence="1 2" key="1">
    <citation type="journal article" date="2018" name="Science">
        <title>The opium poppy genome and morphinan production.</title>
        <authorList>
            <person name="Guo L."/>
            <person name="Winzer T."/>
            <person name="Yang X."/>
            <person name="Li Y."/>
            <person name="Ning Z."/>
            <person name="He Z."/>
            <person name="Teodor R."/>
            <person name="Lu Y."/>
            <person name="Bowser T.A."/>
            <person name="Graham I.A."/>
            <person name="Ye K."/>
        </authorList>
    </citation>
    <scope>NUCLEOTIDE SEQUENCE [LARGE SCALE GENOMIC DNA]</scope>
    <source>
        <strain evidence="2">cv. HN1</strain>
        <tissue evidence="1">Leaves</tissue>
    </source>
</reference>
<proteinExistence type="predicted"/>
<protein>
    <submittedName>
        <fullName evidence="1">Uncharacterized protein</fullName>
    </submittedName>
</protein>
<evidence type="ECO:0000313" key="1">
    <source>
        <dbReference type="EMBL" id="RZC72193.1"/>
    </source>
</evidence>
<dbReference type="EMBL" id="CM010721">
    <property type="protein sequence ID" value="RZC72193.1"/>
    <property type="molecule type" value="Genomic_DNA"/>
</dbReference>
<evidence type="ECO:0000313" key="2">
    <source>
        <dbReference type="Proteomes" id="UP000316621"/>
    </source>
</evidence>